<dbReference type="InterPro" id="IPR035979">
    <property type="entry name" value="RBD_domain_sf"/>
</dbReference>
<evidence type="ECO:0000256" key="5">
    <source>
        <dbReference type="SAM" id="MobiDB-lite"/>
    </source>
</evidence>
<feature type="compositionally biased region" description="Pro residues" evidence="5">
    <location>
        <begin position="17"/>
        <end position="36"/>
    </location>
</feature>
<feature type="domain" description="RRM" evidence="6">
    <location>
        <begin position="586"/>
        <end position="660"/>
    </location>
</feature>
<dbReference type="CDD" id="cd12425">
    <property type="entry name" value="RRM4_PTBP1_like"/>
    <property type="match status" value="1"/>
</dbReference>
<dbReference type="SMART" id="SM00360">
    <property type="entry name" value="RRM"/>
    <property type="match status" value="4"/>
</dbReference>
<dbReference type="InterPro" id="IPR021790">
    <property type="entry name" value="PTBP1-like_RRM2"/>
</dbReference>
<dbReference type="InterPro" id="IPR006536">
    <property type="entry name" value="HnRNP-L/PTB"/>
</dbReference>
<protein>
    <submittedName>
        <fullName evidence="8">Polypyrimidine tract-binding protein 2 isoform X1</fullName>
    </submittedName>
</protein>
<dbReference type="CDD" id="cd12693">
    <property type="entry name" value="RRM2_PTBP1_like"/>
    <property type="match status" value="1"/>
</dbReference>
<dbReference type="CDD" id="cd12423">
    <property type="entry name" value="RRM3_PTBP1_like"/>
    <property type="match status" value="1"/>
</dbReference>
<accession>A0ABM0ZXF9</accession>
<evidence type="ECO:0000256" key="2">
    <source>
        <dbReference type="ARBA" id="ARBA00022737"/>
    </source>
</evidence>
<dbReference type="Gene3D" id="3.30.70.330">
    <property type="match status" value="4"/>
</dbReference>
<dbReference type="PANTHER" id="PTHR15592">
    <property type="entry name" value="MATRIN 3/NUCLEAR PROTEIN 220-RELATED"/>
    <property type="match status" value="1"/>
</dbReference>
<dbReference type="PROSITE" id="PS50102">
    <property type="entry name" value="RRM"/>
    <property type="match status" value="4"/>
</dbReference>
<feature type="region of interest" description="Disordered" evidence="5">
    <location>
        <begin position="16"/>
        <end position="40"/>
    </location>
</feature>
<dbReference type="Proteomes" id="UP000694888">
    <property type="component" value="Unplaced"/>
</dbReference>
<sequence length="662" mass="71271">MYVSYYPYGQPAVLSHQPPPPAPAPPAPAQAPPTLIPTPAHLPASLAPQDLLVSVTAAGVPTVTGSQVVASLAQHHQQQQQLHHPATGISSYSSLGPLVICRKVPYRSELKRGSEELMSNSPMVANGTGLSPHASPTELTDAKKAKLDGTINPPSRVVHIRSLPGEAGETDIVQLGMSFGKMTNVLVLKQKNQAFLEFQDEASAISMVSYFQANPAQVRFKPVFVQFSNHKELKTDASHAFQNANAQAALQAACVVMGSEEQSTILRVIVDNAFYPVSLEILHQLFNKFGKVLKIITFTKNNTFQALIQMSDAISAAAAKTSLDGQNIYNGCNTLKIDYSKLSNLNVKYNNDKSRDFTRPDLPTGDLNLDAMSLGGSSGVLVSPVPTYQGLAPAQLTAVGTVPAQQTAVSSFLPAHSHYQPAPGYGIPVMSHSGVPMGAMSALGGFGLPPGALGAARIGLPLTAAMGSSVILVSNLDEEMVTPDALFTLFGVYGDVHRVKVLFNKKDNALIQMADPHQAQLAITYLDKARVWGKQIRVAQSKHQVVQMPKEGQSDAGLTKDYVNSPLHRFKRPGSKNCQNIFPPSQVLHLSNIPAHVTEENLSTWFSDHGAVKAFKFFPKDRKMALLQMSTVEEAIHALIAMHNYQMGESCHLRVSFSKSTI</sequence>
<dbReference type="Pfam" id="PF13893">
    <property type="entry name" value="RRM_5"/>
    <property type="match status" value="1"/>
</dbReference>
<dbReference type="NCBIfam" id="TIGR01649">
    <property type="entry name" value="hnRNP-L_PTB"/>
    <property type="match status" value="1"/>
</dbReference>
<evidence type="ECO:0000256" key="4">
    <source>
        <dbReference type="PROSITE-ProRule" id="PRU00176"/>
    </source>
</evidence>
<dbReference type="RefSeq" id="XP_012936501.1">
    <property type="nucleotide sequence ID" value="XM_013081047.1"/>
</dbReference>
<gene>
    <name evidence="8" type="primary">LOC101845459</name>
</gene>
<dbReference type="InterPro" id="IPR000504">
    <property type="entry name" value="RRM_dom"/>
</dbReference>
<feature type="domain" description="RRM" evidence="6">
    <location>
        <begin position="156"/>
        <end position="230"/>
    </location>
</feature>
<evidence type="ECO:0000313" key="8">
    <source>
        <dbReference type="RefSeq" id="XP_012936501.1"/>
    </source>
</evidence>
<dbReference type="InterPro" id="IPR055204">
    <property type="entry name" value="HNRNPL_RRM"/>
</dbReference>
<keyword evidence="3 4" id="KW-0694">RNA-binding</keyword>
<evidence type="ECO:0000256" key="1">
    <source>
        <dbReference type="ARBA" id="ARBA00022553"/>
    </source>
</evidence>
<keyword evidence="2" id="KW-0677">Repeat</keyword>
<proteinExistence type="predicted"/>
<name>A0ABM0ZXF9_APLCA</name>
<dbReference type="SUPFAM" id="SSF54928">
    <property type="entry name" value="RNA-binding domain, RBD"/>
    <property type="match status" value="3"/>
</dbReference>
<evidence type="ECO:0000259" key="6">
    <source>
        <dbReference type="PROSITE" id="PS50102"/>
    </source>
</evidence>
<dbReference type="GeneID" id="101845459"/>
<evidence type="ECO:0000256" key="3">
    <source>
        <dbReference type="ARBA" id="ARBA00022884"/>
    </source>
</evidence>
<feature type="domain" description="RRM" evidence="6">
    <location>
        <begin position="266"/>
        <end position="342"/>
    </location>
</feature>
<dbReference type="Pfam" id="PF22976">
    <property type="entry name" value="RRM_10"/>
    <property type="match status" value="1"/>
</dbReference>
<keyword evidence="7" id="KW-1185">Reference proteome</keyword>
<keyword evidence="1" id="KW-0597">Phosphoprotein</keyword>
<dbReference type="Pfam" id="PF11835">
    <property type="entry name" value="RRM_8"/>
    <property type="match status" value="1"/>
</dbReference>
<dbReference type="InterPro" id="IPR012677">
    <property type="entry name" value="Nucleotide-bd_a/b_plait_sf"/>
</dbReference>
<reference evidence="8" key="1">
    <citation type="submission" date="2025-08" db="UniProtKB">
        <authorList>
            <consortium name="RefSeq"/>
        </authorList>
    </citation>
    <scope>IDENTIFICATION</scope>
</reference>
<dbReference type="CDD" id="cd12421">
    <property type="entry name" value="RRM1_PTBP1_hnRNPL_like"/>
    <property type="match status" value="1"/>
</dbReference>
<evidence type="ECO:0000313" key="7">
    <source>
        <dbReference type="Proteomes" id="UP000694888"/>
    </source>
</evidence>
<feature type="domain" description="RRM" evidence="6">
    <location>
        <begin position="469"/>
        <end position="543"/>
    </location>
</feature>
<organism evidence="7 8">
    <name type="scientific">Aplysia californica</name>
    <name type="common">California sea hare</name>
    <dbReference type="NCBI Taxonomy" id="6500"/>
    <lineage>
        <taxon>Eukaryota</taxon>
        <taxon>Metazoa</taxon>
        <taxon>Spiralia</taxon>
        <taxon>Lophotrochozoa</taxon>
        <taxon>Mollusca</taxon>
        <taxon>Gastropoda</taxon>
        <taxon>Heterobranchia</taxon>
        <taxon>Euthyneura</taxon>
        <taxon>Tectipleura</taxon>
        <taxon>Aplysiida</taxon>
        <taxon>Aplysioidea</taxon>
        <taxon>Aplysiidae</taxon>
        <taxon>Aplysia</taxon>
    </lineage>
</organism>